<feature type="domain" description="Helicase ATP-binding" evidence="11">
    <location>
        <begin position="313"/>
        <end position="516"/>
    </location>
</feature>
<comment type="similarity">
    <text evidence="1">In the N-terminal section; belongs to the CRISPR-associated nuclease Cas3-HD family.</text>
</comment>
<keyword evidence="8" id="KW-0067">ATP-binding</keyword>
<dbReference type="STRING" id="981222.Cabther_B0343"/>
<dbReference type="SMART" id="SM00487">
    <property type="entry name" value="DEXDc"/>
    <property type="match status" value="1"/>
</dbReference>
<dbReference type="GO" id="GO:0005829">
    <property type="term" value="C:cytosol"/>
    <property type="evidence" value="ECO:0007669"/>
    <property type="project" value="TreeGrafter"/>
</dbReference>
<evidence type="ECO:0000256" key="7">
    <source>
        <dbReference type="ARBA" id="ARBA00022806"/>
    </source>
</evidence>
<evidence type="ECO:0000256" key="6">
    <source>
        <dbReference type="ARBA" id="ARBA00022801"/>
    </source>
</evidence>
<dbReference type="Gene3D" id="3.40.50.300">
    <property type="entry name" value="P-loop containing nucleotide triphosphate hydrolases"/>
    <property type="match status" value="2"/>
</dbReference>
<keyword evidence="6" id="KW-0378">Hydrolase</keyword>
<dbReference type="InterPro" id="IPR006474">
    <property type="entry name" value="Helicase_Cas3_CRISPR-ass_core"/>
</dbReference>
<feature type="domain" description="HD Cas3-type" evidence="12">
    <location>
        <begin position="22"/>
        <end position="244"/>
    </location>
</feature>
<dbReference type="InterPro" id="IPR001650">
    <property type="entry name" value="Helicase_C-like"/>
</dbReference>
<organism evidence="13 14">
    <name type="scientific">Chloracidobacterium thermophilum (strain B)</name>
    <dbReference type="NCBI Taxonomy" id="981222"/>
    <lineage>
        <taxon>Bacteria</taxon>
        <taxon>Pseudomonadati</taxon>
        <taxon>Acidobacteriota</taxon>
        <taxon>Terriglobia</taxon>
        <taxon>Terriglobales</taxon>
        <taxon>Acidobacteriaceae</taxon>
        <taxon>Chloracidobacterium</taxon>
    </lineage>
</organism>
<dbReference type="OrthoDB" id="9810236at2"/>
<dbReference type="Pfam" id="PF18019">
    <property type="entry name" value="Cas3_HD"/>
    <property type="match status" value="1"/>
</dbReference>
<dbReference type="PANTHER" id="PTHR47959">
    <property type="entry name" value="ATP-DEPENDENT RNA HELICASE RHLE-RELATED"/>
    <property type="match status" value="1"/>
</dbReference>
<dbReference type="InterPro" id="IPR006483">
    <property type="entry name" value="CRISPR-assoc_Cas3_HD"/>
</dbReference>
<dbReference type="Pfam" id="PF22590">
    <property type="entry name" value="Cas3-like_C_2"/>
    <property type="match status" value="1"/>
</dbReference>
<keyword evidence="4" id="KW-0479">Metal-binding</keyword>
<dbReference type="CDD" id="cd09641">
    <property type="entry name" value="Cas3''_I"/>
    <property type="match status" value="1"/>
</dbReference>
<dbReference type="GO" id="GO:0005524">
    <property type="term" value="F:ATP binding"/>
    <property type="evidence" value="ECO:0007669"/>
    <property type="project" value="UniProtKB-KW"/>
</dbReference>
<keyword evidence="3" id="KW-0540">Nuclease</keyword>
<keyword evidence="14" id="KW-1185">Reference proteome</keyword>
<dbReference type="EMBL" id="CP002515">
    <property type="protein sequence ID" value="AEP13345.1"/>
    <property type="molecule type" value="Genomic_DNA"/>
</dbReference>
<dbReference type="InterPro" id="IPR027417">
    <property type="entry name" value="P-loop_NTPase"/>
</dbReference>
<dbReference type="GO" id="GO:0016787">
    <property type="term" value="F:hydrolase activity"/>
    <property type="evidence" value="ECO:0007669"/>
    <property type="project" value="UniProtKB-KW"/>
</dbReference>
<evidence type="ECO:0000256" key="10">
    <source>
        <dbReference type="ARBA" id="ARBA00038437"/>
    </source>
</evidence>
<sequence length="827" mass="92102">MSTALPKYLLAKSYPQTKFPQQPPDYALLLQHNRDVAQACTALVEVIGRLVLERAGLTETDIEAFKKAMAAVGWFEDLGKANSHFQAMVTKAPQLIQLLRHETLSGLLLWQNKALRECLEPALGEWFIPALWAAMGHHRKFDCDTQASEAPALTVWLNHPDFRQMLVELGERLELKTAPPAFSEPLIVAPDNRNRDNRNPNAVSARRALQDLKEDFDDLREQLAPEWSKRLAVMKALGIAADVAASAIAARGQSAASYSLDTFVRETLGHVGLDAADFDRLIGEWAWKATGQPRPSDAPQLPPGFAFRPFQCEVAASERFVTLACAGCGSGKSLAAYLWAQAWQRRTGQTNFRLFFCLPTTGTTTEHFKDYALEAGLSAALTHSRSTVDLKALAETADQESDVDASNAERAAQRALDDLRDKIEALSLWDTPLVVTTADTVLGLMANARRPLYAFPAIALSAIVFDEIHAFDDRLFGHLLAFLQFFPKQPVLLMTASLPQHRLAALQKVRPDLRVIAGPPAYEQLPRYKLRYPSSPEEVWQAVADCIAQGGKVLWVRNRVEWANETYAACRERFPKVEVNVYHSRFRYRDRSKLHHYVIGKFKGRDAQILVTTQVAEMSLDLSADLLITDIASVPALIQRMGRANRRSTPECPQPPKPVLVCPLPPKADERDNPALPYDAEDITAAELWIERLLSLEKPLSQRDLADAFGSLSPGKDFDVEQAWKAACFVSGGWETRPGMTRGEGYTVNVILEADWKAYGQSEPGRDWLIEHEVAIPFRPEVLRWGTVGSRRLAPAERVAYDFNPETKKGTGARWVSAQPATNCQIL</sequence>
<dbReference type="GO" id="GO:0003676">
    <property type="term" value="F:nucleic acid binding"/>
    <property type="evidence" value="ECO:0007669"/>
    <property type="project" value="InterPro"/>
</dbReference>
<gene>
    <name evidence="13" type="ordered locus">Cabther_B0343</name>
</gene>
<dbReference type="RefSeq" id="WP_014101083.1">
    <property type="nucleotide sequence ID" value="NC_016025.1"/>
</dbReference>
<reference evidence="13 14" key="1">
    <citation type="journal article" date="2012" name="Environ. Microbiol.">
        <title>Complete genome of Candidatus Chloracidobacterium thermophilum, a chlorophyll-based photoheterotroph belonging to the phylum Acidobacteria.</title>
        <authorList>
            <person name="Garcia Costas A.M."/>
            <person name="Liu Z."/>
            <person name="Tomsho L.P."/>
            <person name="Schuster S.C."/>
            <person name="Ward D.M."/>
            <person name="Bryant D.A."/>
        </authorList>
    </citation>
    <scope>NUCLEOTIDE SEQUENCE [LARGE SCALE GENOMIC DNA]</scope>
    <source>
        <strain evidence="13 14">B</strain>
    </source>
</reference>
<evidence type="ECO:0000256" key="8">
    <source>
        <dbReference type="ARBA" id="ARBA00022840"/>
    </source>
</evidence>
<dbReference type="GO" id="GO:0046872">
    <property type="term" value="F:metal ion binding"/>
    <property type="evidence" value="ECO:0007669"/>
    <property type="project" value="UniProtKB-KW"/>
</dbReference>
<comment type="similarity">
    <text evidence="10">Belongs to the DEAD box helicase family.</text>
</comment>
<keyword evidence="5" id="KW-0547">Nucleotide-binding</keyword>
<evidence type="ECO:0000313" key="13">
    <source>
        <dbReference type="EMBL" id="AEP13345.1"/>
    </source>
</evidence>
<dbReference type="InterPro" id="IPR050079">
    <property type="entry name" value="DEAD_box_RNA_helicase"/>
</dbReference>
<dbReference type="Pfam" id="PF00270">
    <property type="entry name" value="DEAD"/>
    <property type="match status" value="1"/>
</dbReference>
<evidence type="ECO:0000313" key="14">
    <source>
        <dbReference type="Proteomes" id="UP000006791"/>
    </source>
</evidence>
<evidence type="ECO:0000259" key="12">
    <source>
        <dbReference type="PROSITE" id="PS51643"/>
    </source>
</evidence>
<accession>G2LKZ0</accession>
<evidence type="ECO:0000256" key="5">
    <source>
        <dbReference type="ARBA" id="ARBA00022741"/>
    </source>
</evidence>
<dbReference type="PROSITE" id="PS51192">
    <property type="entry name" value="HELICASE_ATP_BIND_1"/>
    <property type="match status" value="1"/>
</dbReference>
<evidence type="ECO:0000259" key="11">
    <source>
        <dbReference type="PROSITE" id="PS51192"/>
    </source>
</evidence>
<dbReference type="GO" id="GO:0004518">
    <property type="term" value="F:nuclease activity"/>
    <property type="evidence" value="ECO:0007669"/>
    <property type="project" value="UniProtKB-KW"/>
</dbReference>
<dbReference type="GO" id="GO:0051607">
    <property type="term" value="P:defense response to virus"/>
    <property type="evidence" value="ECO:0007669"/>
    <property type="project" value="UniProtKB-KW"/>
</dbReference>
<dbReference type="SUPFAM" id="SSF52540">
    <property type="entry name" value="P-loop containing nucleoside triphosphate hydrolases"/>
    <property type="match status" value="1"/>
</dbReference>
<dbReference type="InterPro" id="IPR054712">
    <property type="entry name" value="Cas3-like_dom"/>
</dbReference>
<evidence type="ECO:0000256" key="3">
    <source>
        <dbReference type="ARBA" id="ARBA00022722"/>
    </source>
</evidence>
<dbReference type="HOGENOM" id="CLU_013108_0_0_0"/>
<evidence type="ECO:0000256" key="9">
    <source>
        <dbReference type="ARBA" id="ARBA00023118"/>
    </source>
</evidence>
<dbReference type="PANTHER" id="PTHR47959:SF16">
    <property type="entry name" value="CRISPR-ASSOCIATED NUCLEASE_HELICASE CAS3-RELATED"/>
    <property type="match status" value="1"/>
</dbReference>
<dbReference type="PROSITE" id="PS51643">
    <property type="entry name" value="HD_CAS3"/>
    <property type="match status" value="1"/>
</dbReference>
<dbReference type="NCBIfam" id="TIGR01587">
    <property type="entry name" value="cas3_core"/>
    <property type="match status" value="1"/>
</dbReference>
<keyword evidence="7" id="KW-0347">Helicase</keyword>
<dbReference type="InterPro" id="IPR038257">
    <property type="entry name" value="CRISPR-assoc_Cas3_HD_sf"/>
</dbReference>
<dbReference type="InterPro" id="IPR014001">
    <property type="entry name" value="Helicase_ATP-bd"/>
</dbReference>
<evidence type="ECO:0000256" key="1">
    <source>
        <dbReference type="ARBA" id="ARBA00006847"/>
    </source>
</evidence>
<keyword evidence="9" id="KW-0051">Antiviral defense</keyword>
<proteinExistence type="inferred from homology"/>
<evidence type="ECO:0000256" key="4">
    <source>
        <dbReference type="ARBA" id="ARBA00022723"/>
    </source>
</evidence>
<dbReference type="Proteomes" id="UP000006791">
    <property type="component" value="Chromosome 2"/>
</dbReference>
<dbReference type="GO" id="GO:0003724">
    <property type="term" value="F:RNA helicase activity"/>
    <property type="evidence" value="ECO:0007669"/>
    <property type="project" value="TreeGrafter"/>
</dbReference>
<dbReference type="KEGG" id="ctm:Cabther_B0343"/>
<dbReference type="AlphaFoldDB" id="G2LKZ0"/>
<protein>
    <submittedName>
        <fullName evidence="13">CRISPR-associated helicase Cas3</fullName>
    </submittedName>
</protein>
<comment type="similarity">
    <text evidence="2">In the central section; belongs to the CRISPR-associated helicase Cas3 family.</text>
</comment>
<evidence type="ECO:0000256" key="2">
    <source>
        <dbReference type="ARBA" id="ARBA00009046"/>
    </source>
</evidence>
<name>G2LKZ0_CHLTF</name>
<dbReference type="InterPro" id="IPR011545">
    <property type="entry name" value="DEAD/DEAH_box_helicase_dom"/>
</dbReference>
<dbReference type="Gene3D" id="1.10.3210.30">
    <property type="match status" value="1"/>
</dbReference>
<dbReference type="SMART" id="SM00490">
    <property type="entry name" value="HELICc"/>
    <property type="match status" value="1"/>
</dbReference>